<dbReference type="EMBL" id="WDPD01000013">
    <property type="protein sequence ID" value="KAB7459584.1"/>
    <property type="molecule type" value="Genomic_DNA"/>
</dbReference>
<dbReference type="GO" id="GO:0003677">
    <property type="term" value="F:DNA binding"/>
    <property type="evidence" value="ECO:0007669"/>
    <property type="project" value="InterPro"/>
</dbReference>
<evidence type="ECO:0000313" key="3">
    <source>
        <dbReference type="Proteomes" id="UP000429211"/>
    </source>
</evidence>
<dbReference type="Proteomes" id="UP000429211">
    <property type="component" value="Unassembled WGS sequence"/>
</dbReference>
<proteinExistence type="predicted"/>
<evidence type="ECO:0000313" key="2">
    <source>
        <dbReference type="EMBL" id="VYT19182.1"/>
    </source>
</evidence>
<dbReference type="AlphaFoldDB" id="A0A6N2UQU8"/>
<reference evidence="2" key="2">
    <citation type="submission" date="2019-11" db="EMBL/GenBank/DDBJ databases">
        <authorList>
            <person name="Feng L."/>
        </authorList>
    </citation>
    <scope>NUCLEOTIDE SEQUENCE</scope>
    <source>
        <strain evidence="2">BdentiumLFYP24</strain>
    </source>
</reference>
<reference evidence="1 3" key="1">
    <citation type="journal article" date="2019" name="Nat. Med.">
        <title>A library of human gut bacterial isolates paired with longitudinal multiomics data enables mechanistic microbiome research.</title>
        <authorList>
            <person name="Poyet M."/>
            <person name="Groussin M."/>
            <person name="Gibbons S.M."/>
            <person name="Avila-Pacheco J."/>
            <person name="Jiang X."/>
            <person name="Kearney S.M."/>
            <person name="Perrotta A.R."/>
            <person name="Berdy B."/>
            <person name="Zhao S."/>
            <person name="Lieberman T.D."/>
            <person name="Swanson P.K."/>
            <person name="Smith M."/>
            <person name="Roesemann S."/>
            <person name="Alexander J.E."/>
            <person name="Rich S.A."/>
            <person name="Livny J."/>
            <person name="Vlamakis H."/>
            <person name="Clish C."/>
            <person name="Bullock K."/>
            <person name="Deik A."/>
            <person name="Scott J."/>
            <person name="Pierce K.A."/>
            <person name="Xavier R.J."/>
            <person name="Alm E.J."/>
        </authorList>
    </citation>
    <scope>NUCLEOTIDE SEQUENCE [LARGE SCALE GENOMIC DNA]</scope>
    <source>
        <strain evidence="1 3">BIOML-A2</strain>
    </source>
</reference>
<dbReference type="InterPro" id="IPR010982">
    <property type="entry name" value="Lambda_DNA-bd_dom_sf"/>
</dbReference>
<name>A0A6N2UQU8_9BIFI</name>
<sequence length="268" mass="28851">MSEAVDGLTWSRSKADLRLYRELFGMSVAELGRLAAVSGRTVRSWEDPRAWVPDRTAWMAVESLWRDADRMASGLVAGAPAGPVTLPYGTGASTLACIASRIAAGRLSAAGVAWNASFPHAPGPDGGKARFRLMTDMLHAGGERGAALFGVSRQTVIAWRNPLLAGSVPAMEAWDALDARWKAMVERASALADMMAGAAVRAGMDGRRPVAPPLTFYRLRSDWDAWHGPEDGDWLREDCSVWLAAVLLRDRGLPPSAVYADPYPEAAF</sequence>
<evidence type="ECO:0000313" key="1">
    <source>
        <dbReference type="EMBL" id="KAB7459584.1"/>
    </source>
</evidence>
<dbReference type="RefSeq" id="WP_034519983.1">
    <property type="nucleotide sequence ID" value="NZ_CACRSP010000014.1"/>
</dbReference>
<dbReference type="SUPFAM" id="SSF47413">
    <property type="entry name" value="lambda repressor-like DNA-binding domains"/>
    <property type="match status" value="1"/>
</dbReference>
<protein>
    <submittedName>
        <fullName evidence="2">Uncharacterized protein</fullName>
    </submittedName>
</protein>
<gene>
    <name evidence="2" type="ORF">BDLFYP24_00474</name>
    <name evidence="1" type="ORF">GBB04_09780</name>
</gene>
<accession>A0A6N2UQU8</accession>
<dbReference type="EMBL" id="CACRSP010000014">
    <property type="protein sequence ID" value="VYT19182.1"/>
    <property type="molecule type" value="Genomic_DNA"/>
</dbReference>
<organism evidence="2">
    <name type="scientific">Bifidobacterium dentium</name>
    <dbReference type="NCBI Taxonomy" id="1689"/>
    <lineage>
        <taxon>Bacteria</taxon>
        <taxon>Bacillati</taxon>
        <taxon>Actinomycetota</taxon>
        <taxon>Actinomycetes</taxon>
        <taxon>Bifidobacteriales</taxon>
        <taxon>Bifidobacteriaceae</taxon>
        <taxon>Bifidobacterium</taxon>
    </lineage>
</organism>